<feature type="domain" description="7,8-dihydro-6-hydroxymethylpterin-pyrophosphokinase" evidence="8">
    <location>
        <begin position="85"/>
        <end position="96"/>
    </location>
</feature>
<evidence type="ECO:0000313" key="9">
    <source>
        <dbReference type="EMBL" id="MEL0657625.1"/>
    </source>
</evidence>
<dbReference type="InterPro" id="IPR000550">
    <property type="entry name" value="Hppk"/>
</dbReference>
<organism evidence="9 10">
    <name type="scientific">Psychromonas arctica</name>
    <dbReference type="NCBI Taxonomy" id="168275"/>
    <lineage>
        <taxon>Bacteria</taxon>
        <taxon>Pseudomonadati</taxon>
        <taxon>Pseudomonadota</taxon>
        <taxon>Gammaproteobacteria</taxon>
        <taxon>Alteromonadales</taxon>
        <taxon>Psychromonadaceae</taxon>
        <taxon>Psychromonas</taxon>
    </lineage>
</organism>
<evidence type="ECO:0000256" key="5">
    <source>
        <dbReference type="ARBA" id="ARBA00022777"/>
    </source>
</evidence>
<evidence type="ECO:0000256" key="2">
    <source>
        <dbReference type="ARBA" id="ARBA00013253"/>
    </source>
</evidence>
<keyword evidence="7" id="KW-0289">Folate biosynthesis</keyword>
<dbReference type="PANTHER" id="PTHR43071:SF2">
    <property type="entry name" value="2-AMINO-4-HYDROXY-6-HYDROXYMETHYLDIHYDROPTERIDINE PYROPHOSPHOKINASE"/>
    <property type="match status" value="1"/>
</dbReference>
<name>A0ABU9H727_9GAMM</name>
<dbReference type="EMBL" id="JBAKBA010000001">
    <property type="protein sequence ID" value="MEL0657625.1"/>
    <property type="molecule type" value="Genomic_DNA"/>
</dbReference>
<comment type="caution">
    <text evidence="9">The sequence shown here is derived from an EMBL/GenBank/DDBJ whole genome shotgun (WGS) entry which is preliminary data.</text>
</comment>
<evidence type="ECO:0000256" key="7">
    <source>
        <dbReference type="ARBA" id="ARBA00022909"/>
    </source>
</evidence>
<dbReference type="PANTHER" id="PTHR43071">
    <property type="entry name" value="2-AMINO-4-HYDROXY-6-HYDROXYMETHYLDIHYDROPTERIDINE PYROPHOSPHOKINASE"/>
    <property type="match status" value="1"/>
</dbReference>
<keyword evidence="5" id="KW-0418">Kinase</keyword>
<evidence type="ECO:0000256" key="1">
    <source>
        <dbReference type="ARBA" id="ARBA00005051"/>
    </source>
</evidence>
<dbReference type="GO" id="GO:0003848">
    <property type="term" value="F:2-amino-4-hydroxy-6-hydroxymethyldihydropteridine diphosphokinase activity"/>
    <property type="evidence" value="ECO:0007669"/>
    <property type="project" value="UniProtKB-EC"/>
</dbReference>
<proteinExistence type="predicted"/>
<dbReference type="Proteomes" id="UP001366060">
    <property type="component" value="Unassembled WGS sequence"/>
</dbReference>
<dbReference type="CDD" id="cd00483">
    <property type="entry name" value="HPPK"/>
    <property type="match status" value="1"/>
</dbReference>
<comment type="pathway">
    <text evidence="1">Cofactor biosynthesis; tetrahydrofolate biosynthesis; 2-amino-4-hydroxy-6-hydroxymethyl-7,8-dihydropteridine diphosphate from 7,8-dihydroneopterin triphosphate: step 4/4.</text>
</comment>
<dbReference type="InterPro" id="IPR035907">
    <property type="entry name" value="Hppk_sf"/>
</dbReference>
<keyword evidence="6" id="KW-0067">ATP-binding</keyword>
<dbReference type="SUPFAM" id="SSF55083">
    <property type="entry name" value="6-hydroxymethyl-7,8-dihydropterin pyrophosphokinase, HPPK"/>
    <property type="match status" value="1"/>
</dbReference>
<evidence type="ECO:0000256" key="6">
    <source>
        <dbReference type="ARBA" id="ARBA00022840"/>
    </source>
</evidence>
<evidence type="ECO:0000256" key="3">
    <source>
        <dbReference type="ARBA" id="ARBA00022679"/>
    </source>
</evidence>
<dbReference type="NCBIfam" id="TIGR01498">
    <property type="entry name" value="folK"/>
    <property type="match status" value="1"/>
</dbReference>
<dbReference type="Pfam" id="PF01288">
    <property type="entry name" value="HPPK"/>
    <property type="match status" value="1"/>
</dbReference>
<sequence>MARIFVGVGSSINRQENIREGMLLLKDNFGELKHSSVFESESVGFKGGLFYNLVVELNSELSITLVIQTLKKIEVQLGRPEKSIKFAPRTLDLDLLLYDQEIEHTLDLPRAEIIKNAFVLQPLAELAPTLIHPILGVSYQNLWSEYPVGKQKLWKVVLPIFN</sequence>
<gene>
    <name evidence="9" type="primary">folK</name>
    <name evidence="9" type="ORF">V6255_00610</name>
</gene>
<protein>
    <recommendedName>
        <fullName evidence="2">2-amino-4-hydroxy-6-hydroxymethyldihydropteridine diphosphokinase</fullName>
        <ecNumber evidence="2">2.7.6.3</ecNumber>
    </recommendedName>
</protein>
<dbReference type="PROSITE" id="PS00794">
    <property type="entry name" value="HPPK"/>
    <property type="match status" value="1"/>
</dbReference>
<keyword evidence="4" id="KW-0547">Nucleotide-binding</keyword>
<accession>A0ABU9H727</accession>
<keyword evidence="10" id="KW-1185">Reference proteome</keyword>
<dbReference type="Gene3D" id="3.30.70.560">
    <property type="entry name" value="7,8-Dihydro-6-hydroxymethylpterin-pyrophosphokinase HPPK"/>
    <property type="match status" value="1"/>
</dbReference>
<reference evidence="9 10" key="1">
    <citation type="submission" date="2024-02" db="EMBL/GenBank/DDBJ databases">
        <title>Bacteria isolated from the canopy kelp, Nereocystis luetkeana.</title>
        <authorList>
            <person name="Pfister C.A."/>
            <person name="Younker I.T."/>
            <person name="Light S.H."/>
        </authorList>
    </citation>
    <scope>NUCLEOTIDE SEQUENCE [LARGE SCALE GENOMIC DNA]</scope>
    <source>
        <strain evidence="9 10">TI.2.07</strain>
    </source>
</reference>
<evidence type="ECO:0000259" key="8">
    <source>
        <dbReference type="PROSITE" id="PS00794"/>
    </source>
</evidence>
<dbReference type="RefSeq" id="WP_341626400.1">
    <property type="nucleotide sequence ID" value="NZ_JBAKBA010000001.1"/>
</dbReference>
<evidence type="ECO:0000313" key="10">
    <source>
        <dbReference type="Proteomes" id="UP001366060"/>
    </source>
</evidence>
<keyword evidence="3 9" id="KW-0808">Transferase</keyword>
<evidence type="ECO:0000256" key="4">
    <source>
        <dbReference type="ARBA" id="ARBA00022741"/>
    </source>
</evidence>
<dbReference type="EC" id="2.7.6.3" evidence="2"/>